<dbReference type="PANTHER" id="PTHR28008">
    <property type="entry name" value="DOMAIN PROTEIN, PUTATIVE (AFU_ORTHOLOGUE AFUA_3G10980)-RELATED"/>
    <property type="match status" value="1"/>
</dbReference>
<dbReference type="InterPro" id="IPR006976">
    <property type="entry name" value="VanZ-like"/>
</dbReference>
<feature type="transmembrane region" description="Helical" evidence="1">
    <location>
        <begin position="121"/>
        <end position="138"/>
    </location>
</feature>
<dbReference type="EMBL" id="JAOEGN010000001">
    <property type="protein sequence ID" value="MCU0104087.1"/>
    <property type="molecule type" value="Genomic_DNA"/>
</dbReference>
<proteinExistence type="predicted"/>
<dbReference type="PANTHER" id="PTHR28008:SF1">
    <property type="entry name" value="DOMAIN PROTEIN, PUTATIVE (AFU_ORTHOLOGUE AFUA_3G10980)-RELATED"/>
    <property type="match status" value="1"/>
</dbReference>
<name>A0ABT2PWG3_9MOLU</name>
<dbReference type="Pfam" id="PF04892">
    <property type="entry name" value="VanZ"/>
    <property type="match status" value="1"/>
</dbReference>
<sequence length="148" mass="17057">MKRRTVVLVLGILWQIFIFTQSMLTGEISSNQSGFIVDILYPFVHNIGIPIDVDNFSLLIRKLAHFTEYAILGLLWYYIYTLFNLNKFLPWIVVIHGVLAATLDETIQRFTPNRSGELRDVLIDTLGVLTAVILILLIQKIRRKEVLI</sequence>
<keyword evidence="1" id="KW-1133">Transmembrane helix</keyword>
<keyword evidence="1" id="KW-0472">Membrane</keyword>
<keyword evidence="1" id="KW-0812">Transmembrane</keyword>
<gene>
    <name evidence="3" type="ORF">N7603_00235</name>
</gene>
<evidence type="ECO:0000313" key="3">
    <source>
        <dbReference type="EMBL" id="MCU0104087.1"/>
    </source>
</evidence>
<evidence type="ECO:0000256" key="1">
    <source>
        <dbReference type="SAM" id="Phobius"/>
    </source>
</evidence>
<feature type="transmembrane region" description="Helical" evidence="1">
    <location>
        <begin position="34"/>
        <end position="51"/>
    </location>
</feature>
<comment type="caution">
    <text evidence="3">The sequence shown here is derived from an EMBL/GenBank/DDBJ whole genome shotgun (WGS) entry which is preliminary data.</text>
</comment>
<dbReference type="NCBIfam" id="NF037970">
    <property type="entry name" value="vanZ_1"/>
    <property type="match status" value="1"/>
</dbReference>
<organism evidence="3 4">
    <name type="scientific">Paracholeplasma vituli</name>
    <dbReference type="NCBI Taxonomy" id="69473"/>
    <lineage>
        <taxon>Bacteria</taxon>
        <taxon>Bacillati</taxon>
        <taxon>Mycoplasmatota</taxon>
        <taxon>Mollicutes</taxon>
        <taxon>Acholeplasmatales</taxon>
        <taxon>Acholeplasmataceae</taxon>
        <taxon>Paracholeplasma</taxon>
    </lineage>
</organism>
<dbReference type="RefSeq" id="WP_262095298.1">
    <property type="nucleotide sequence ID" value="NZ_JAOEGN010000001.1"/>
</dbReference>
<reference evidence="4" key="1">
    <citation type="submission" date="2023-07" db="EMBL/GenBank/DDBJ databases">
        <title>Novel Mycoplasma species identified in domestic and wild animals.</title>
        <authorList>
            <person name="Volokhov D.V."/>
            <person name="Furtak V.A."/>
            <person name="Zagorodnyaya T.A."/>
        </authorList>
    </citation>
    <scope>NUCLEOTIDE SEQUENCE [LARGE SCALE GENOMIC DNA]</scope>
    <source>
        <strain evidence="4">92-19</strain>
    </source>
</reference>
<accession>A0ABT2PWG3</accession>
<protein>
    <submittedName>
        <fullName evidence="3">VanZ family protein</fullName>
    </submittedName>
</protein>
<keyword evidence="4" id="KW-1185">Reference proteome</keyword>
<evidence type="ECO:0000259" key="2">
    <source>
        <dbReference type="Pfam" id="PF04892"/>
    </source>
</evidence>
<feature type="domain" description="VanZ-like" evidence="2">
    <location>
        <begin position="8"/>
        <end position="138"/>
    </location>
</feature>
<evidence type="ECO:0000313" key="4">
    <source>
        <dbReference type="Proteomes" id="UP001209076"/>
    </source>
</evidence>
<dbReference type="Proteomes" id="UP001209076">
    <property type="component" value="Unassembled WGS sequence"/>
</dbReference>